<organism evidence="2 3">
    <name type="scientific">Dokdonella ginsengisoli</name>
    <dbReference type="NCBI Taxonomy" id="363846"/>
    <lineage>
        <taxon>Bacteria</taxon>
        <taxon>Pseudomonadati</taxon>
        <taxon>Pseudomonadota</taxon>
        <taxon>Gammaproteobacteria</taxon>
        <taxon>Lysobacterales</taxon>
        <taxon>Rhodanobacteraceae</taxon>
        <taxon>Dokdonella</taxon>
    </lineage>
</organism>
<evidence type="ECO:0000313" key="2">
    <source>
        <dbReference type="EMBL" id="MFC4821631.1"/>
    </source>
</evidence>
<dbReference type="RefSeq" id="WP_380021906.1">
    <property type="nucleotide sequence ID" value="NZ_JBHSHD010000010.1"/>
</dbReference>
<feature type="transmembrane region" description="Helical" evidence="1">
    <location>
        <begin position="28"/>
        <end position="47"/>
    </location>
</feature>
<keyword evidence="1" id="KW-0812">Transmembrane</keyword>
<dbReference type="EMBL" id="JBHSHD010000010">
    <property type="protein sequence ID" value="MFC4821631.1"/>
    <property type="molecule type" value="Genomic_DNA"/>
</dbReference>
<reference evidence="3" key="1">
    <citation type="journal article" date="2019" name="Int. J. Syst. Evol. Microbiol.">
        <title>The Global Catalogue of Microorganisms (GCM) 10K type strain sequencing project: providing services to taxonomists for standard genome sequencing and annotation.</title>
        <authorList>
            <consortium name="The Broad Institute Genomics Platform"/>
            <consortium name="The Broad Institute Genome Sequencing Center for Infectious Disease"/>
            <person name="Wu L."/>
            <person name="Ma J."/>
        </authorList>
    </citation>
    <scope>NUCLEOTIDE SEQUENCE [LARGE SCALE GENOMIC DNA]</scope>
    <source>
        <strain evidence="3">CCUG 30340</strain>
    </source>
</reference>
<keyword evidence="1" id="KW-1133">Transmembrane helix</keyword>
<name>A0ABV9QXX1_9GAMM</name>
<sequence>MLKEHGGNGYFAKTKGWAAMEASMRREIAAKWLAIFVIPCALLWLTINGPVTVYSGTLPYYNDVVHNVPANSAFNSSCTSASVGMQ</sequence>
<proteinExistence type="predicted"/>
<dbReference type="Proteomes" id="UP001595886">
    <property type="component" value="Unassembled WGS sequence"/>
</dbReference>
<keyword evidence="1" id="KW-0472">Membrane</keyword>
<gene>
    <name evidence="2" type="ORF">ACFO6Q_14955</name>
</gene>
<comment type="caution">
    <text evidence="2">The sequence shown here is derived from an EMBL/GenBank/DDBJ whole genome shotgun (WGS) entry which is preliminary data.</text>
</comment>
<protein>
    <submittedName>
        <fullName evidence="2">Uncharacterized protein</fullName>
    </submittedName>
</protein>
<evidence type="ECO:0000313" key="3">
    <source>
        <dbReference type="Proteomes" id="UP001595886"/>
    </source>
</evidence>
<evidence type="ECO:0000256" key="1">
    <source>
        <dbReference type="SAM" id="Phobius"/>
    </source>
</evidence>
<accession>A0ABV9QXX1</accession>
<keyword evidence="3" id="KW-1185">Reference proteome</keyword>